<evidence type="ECO:0000256" key="2">
    <source>
        <dbReference type="SAM" id="MobiDB-lite"/>
    </source>
</evidence>
<evidence type="ECO:0000259" key="4">
    <source>
        <dbReference type="Pfam" id="PF07583"/>
    </source>
</evidence>
<evidence type="ECO:0000259" key="5">
    <source>
        <dbReference type="Pfam" id="PF07587"/>
    </source>
</evidence>
<keyword evidence="3" id="KW-0732">Signal</keyword>
<protein>
    <submittedName>
        <fullName evidence="7">Planctomycete cytochrome C</fullName>
    </submittedName>
</protein>
<name>A0A517RDG2_9PLAN</name>
<organism evidence="7 8">
    <name type="scientific">Gimesia alba</name>
    <dbReference type="NCBI Taxonomy" id="2527973"/>
    <lineage>
        <taxon>Bacteria</taxon>
        <taxon>Pseudomonadati</taxon>
        <taxon>Planctomycetota</taxon>
        <taxon>Planctomycetia</taxon>
        <taxon>Planctomycetales</taxon>
        <taxon>Planctomycetaceae</taxon>
        <taxon>Gimesia</taxon>
    </lineage>
</organism>
<keyword evidence="1" id="KW-0175">Coiled coil</keyword>
<dbReference type="AlphaFoldDB" id="A0A517RDG2"/>
<proteinExistence type="predicted"/>
<dbReference type="SUPFAM" id="SSF46626">
    <property type="entry name" value="Cytochrome c"/>
    <property type="match status" value="1"/>
</dbReference>
<keyword evidence="8" id="KW-1185">Reference proteome</keyword>
<dbReference type="Proteomes" id="UP000317171">
    <property type="component" value="Chromosome"/>
</dbReference>
<feature type="region of interest" description="Disordered" evidence="2">
    <location>
        <begin position="552"/>
        <end position="573"/>
    </location>
</feature>
<feature type="domain" description="Cytochrome C Planctomycete-type" evidence="6">
    <location>
        <begin position="38"/>
        <end position="98"/>
    </location>
</feature>
<gene>
    <name evidence="7" type="ORF">Pan241w_19970</name>
</gene>
<feature type="domain" description="DUF1549" evidence="4">
    <location>
        <begin position="146"/>
        <end position="352"/>
    </location>
</feature>
<evidence type="ECO:0000256" key="3">
    <source>
        <dbReference type="SAM" id="SignalP"/>
    </source>
</evidence>
<dbReference type="InterPro" id="IPR011429">
    <property type="entry name" value="Cyt_c_Planctomycete-type"/>
</dbReference>
<dbReference type="Pfam" id="PF07583">
    <property type="entry name" value="PSCyt2"/>
    <property type="match status" value="1"/>
</dbReference>
<dbReference type="KEGG" id="gaz:Pan241w_19970"/>
<evidence type="ECO:0000313" key="8">
    <source>
        <dbReference type="Proteomes" id="UP000317171"/>
    </source>
</evidence>
<sequence precursor="true">MRLSIVIAVCLCFRGAGAFAEAPVEFNRDIRPILSDKCFACHGPDEKTREADLRLDDREAALVDLGGHRAIVAGKAAESELMRRILATDESELMPPADHDKPLTKAEIELLRNWINQGAQYQQHWSLTPLVRPDIPAKTAAATVNPVDGFIQRKLKQEGFASSPTADPRTLVRRLSFDLTGLPPEPSVVAAFAADPSEEAYSRLVDQYLSSPHFGERMALYWLDLVRYADTLGYHGDQVQSVSPYRDYVINAFNSNKPFDQFTTEQLAGDLLPEATLWQKVASTYNRLNRASAEGGVQPKEYLAKYSADRVRTTGAVWLGSTLGCAECHDHKFDPFTTKDFYRFAAFFADIKEQGIVSGANHVAKLQVPTEAQAKRTQELDVSLKQAETEFAKTTPELQADRSRWEQEIKTGTDRWTVWKPKQVRSEGGAKLKVLEDGSVLASGKNPAKDVYVLDFSDSKLPDDKPFALRIELMPDKSLPQQGPGRAGNGNLVLNAVEMTVNDAPVKWQKATASHSQGNHSPEYVINGHKNGWAILPHIGKRQQMLLAGKLTEPKNGKPETEEFNTEEPAKKEDEKNTCEIRLVQNFVAGHNLGRFRISFSTNVDISKPEVSASEQLQELVTLPAEKRTAEQQKQIDTAFREATPLLSKERAQLAQLRKEKDQLEKSIVTTLATSATKPRTMRVLPRGNWMDDSGDIVEPGVPHFLSQIKVAENTRPTRLDLARWMTARENPLVARTFVNRLWMLMFGQGLARSVDDLGSQGEMPTHPELLDWLATEFVESGWDVKHMLRLMVTSHTYQQSSALPDALRERDPYNRLYARQSRWRLEAEMIRDNALALSGLLNEEIGGVSAKPYQPAGYWAQLNFPKRTYQQDNGPQQYRRGLYTHWQRTFLHPSLLAFDAPAREECTARRPRSNTPLQSLVLLNDPTFVESARVLATRVLKESPKSEFEARLNWLTQQTLMRAPRDDEKTLLKSLYEADLKLYQTQQAEAERILSVGLAKPSGDIDPAELAAWTSVARAVLNLHETITRY</sequence>
<evidence type="ECO:0000256" key="1">
    <source>
        <dbReference type="SAM" id="Coils"/>
    </source>
</evidence>
<feature type="coiled-coil region" evidence="1">
    <location>
        <begin position="647"/>
        <end position="674"/>
    </location>
</feature>
<evidence type="ECO:0000313" key="7">
    <source>
        <dbReference type="EMBL" id="QDT41917.1"/>
    </source>
</evidence>
<feature type="signal peptide" evidence="3">
    <location>
        <begin position="1"/>
        <end position="18"/>
    </location>
</feature>
<feature type="domain" description="DUF1553" evidence="5">
    <location>
        <begin position="718"/>
        <end position="976"/>
    </location>
</feature>
<feature type="chain" id="PRO_5021869608" evidence="3">
    <location>
        <begin position="19"/>
        <end position="1031"/>
    </location>
</feature>
<dbReference type="GO" id="GO:0009055">
    <property type="term" value="F:electron transfer activity"/>
    <property type="evidence" value="ECO:0007669"/>
    <property type="project" value="InterPro"/>
</dbReference>
<dbReference type="InterPro" id="IPR036909">
    <property type="entry name" value="Cyt_c-like_dom_sf"/>
</dbReference>
<accession>A0A517RDG2</accession>
<dbReference type="InterPro" id="IPR011444">
    <property type="entry name" value="DUF1549"/>
</dbReference>
<feature type="compositionally biased region" description="Basic and acidic residues" evidence="2">
    <location>
        <begin position="552"/>
        <end position="561"/>
    </location>
</feature>
<dbReference type="EMBL" id="CP036269">
    <property type="protein sequence ID" value="QDT41917.1"/>
    <property type="molecule type" value="Genomic_DNA"/>
</dbReference>
<dbReference type="Pfam" id="PF07587">
    <property type="entry name" value="PSD1"/>
    <property type="match status" value="1"/>
</dbReference>
<dbReference type="Pfam" id="PF07635">
    <property type="entry name" value="PSCyt1"/>
    <property type="match status" value="1"/>
</dbReference>
<evidence type="ECO:0000259" key="6">
    <source>
        <dbReference type="Pfam" id="PF07635"/>
    </source>
</evidence>
<dbReference type="InterPro" id="IPR022655">
    <property type="entry name" value="DUF1553"/>
</dbReference>
<dbReference type="PANTHER" id="PTHR35889:SF3">
    <property type="entry name" value="F-BOX DOMAIN-CONTAINING PROTEIN"/>
    <property type="match status" value="1"/>
</dbReference>
<reference evidence="7 8" key="1">
    <citation type="submission" date="2019-02" db="EMBL/GenBank/DDBJ databases">
        <title>Deep-cultivation of Planctomycetes and their phenomic and genomic characterization uncovers novel biology.</title>
        <authorList>
            <person name="Wiegand S."/>
            <person name="Jogler M."/>
            <person name="Boedeker C."/>
            <person name="Pinto D."/>
            <person name="Vollmers J."/>
            <person name="Rivas-Marin E."/>
            <person name="Kohn T."/>
            <person name="Peeters S.H."/>
            <person name="Heuer A."/>
            <person name="Rast P."/>
            <person name="Oberbeckmann S."/>
            <person name="Bunk B."/>
            <person name="Jeske O."/>
            <person name="Meyerdierks A."/>
            <person name="Storesund J.E."/>
            <person name="Kallscheuer N."/>
            <person name="Luecker S."/>
            <person name="Lage O.M."/>
            <person name="Pohl T."/>
            <person name="Merkel B.J."/>
            <person name="Hornburger P."/>
            <person name="Mueller R.-W."/>
            <person name="Bruemmer F."/>
            <person name="Labrenz M."/>
            <person name="Spormann A.M."/>
            <person name="Op den Camp H."/>
            <person name="Overmann J."/>
            <person name="Amann R."/>
            <person name="Jetten M.S.M."/>
            <person name="Mascher T."/>
            <person name="Medema M.H."/>
            <person name="Devos D.P."/>
            <person name="Kaster A.-K."/>
            <person name="Ovreas L."/>
            <person name="Rohde M."/>
            <person name="Galperin M.Y."/>
            <person name="Jogler C."/>
        </authorList>
    </citation>
    <scope>NUCLEOTIDE SEQUENCE [LARGE SCALE GENOMIC DNA]</scope>
    <source>
        <strain evidence="7 8">Pan241w</strain>
    </source>
</reference>
<dbReference type="GO" id="GO:0020037">
    <property type="term" value="F:heme binding"/>
    <property type="evidence" value="ECO:0007669"/>
    <property type="project" value="InterPro"/>
</dbReference>
<dbReference type="PANTHER" id="PTHR35889">
    <property type="entry name" value="CYCLOINULO-OLIGOSACCHARIDE FRUCTANOTRANSFERASE-RELATED"/>
    <property type="match status" value="1"/>
</dbReference>